<dbReference type="GO" id="GO:0008379">
    <property type="term" value="F:thioredoxin peroxidase activity"/>
    <property type="evidence" value="ECO:0007669"/>
    <property type="project" value="InterPro"/>
</dbReference>
<organism evidence="8 9">
    <name type="scientific">Hyphomicrobium album</name>
    <dbReference type="NCBI Taxonomy" id="2665159"/>
    <lineage>
        <taxon>Bacteria</taxon>
        <taxon>Pseudomonadati</taxon>
        <taxon>Pseudomonadota</taxon>
        <taxon>Alphaproteobacteria</taxon>
        <taxon>Hyphomicrobiales</taxon>
        <taxon>Hyphomicrobiaceae</taxon>
        <taxon>Hyphomicrobium</taxon>
    </lineage>
</organism>
<evidence type="ECO:0000256" key="1">
    <source>
        <dbReference type="ARBA" id="ARBA00022559"/>
    </source>
</evidence>
<gene>
    <name evidence="8" type="ORF">GIW81_08960</name>
</gene>
<dbReference type="PROSITE" id="PS51352">
    <property type="entry name" value="THIOREDOXIN_2"/>
    <property type="match status" value="1"/>
</dbReference>
<dbReference type="InterPro" id="IPR036249">
    <property type="entry name" value="Thioredoxin-like_sf"/>
</dbReference>
<dbReference type="InterPro" id="IPR037944">
    <property type="entry name" value="PRX5-like"/>
</dbReference>
<feature type="domain" description="Thioredoxin" evidence="7">
    <location>
        <begin position="3"/>
        <end position="165"/>
    </location>
</feature>
<keyword evidence="4 6" id="KW-0676">Redox-active center</keyword>
<proteinExistence type="inferred from homology"/>
<evidence type="ECO:0000313" key="8">
    <source>
        <dbReference type="EMBL" id="MTD94463.1"/>
    </source>
</evidence>
<dbReference type="Gene3D" id="3.40.30.10">
    <property type="entry name" value="Glutaredoxin"/>
    <property type="match status" value="1"/>
</dbReference>
<dbReference type="EMBL" id="WMBQ01000001">
    <property type="protein sequence ID" value="MTD94463.1"/>
    <property type="molecule type" value="Genomic_DNA"/>
</dbReference>
<dbReference type="InterPro" id="IPR013766">
    <property type="entry name" value="Thioredoxin_domain"/>
</dbReference>
<sequence length="165" mass="17409">MTIKVGDRLPDSGFTVMGAGGPEKMTSNDIFAGKKVALFAVPGAYTPTCTEQHMPGFVSRFDELKGKGIDTVACTAVNDIFVLTQFAKDTGAAGKILMLADGNGDFAQAIGLDIDLSAFGLGLRSKRYAMLVEDGVVNVLNVEDSPPQHDKSSADTLCSMIDRSL</sequence>
<dbReference type="GO" id="GO:0034599">
    <property type="term" value="P:cellular response to oxidative stress"/>
    <property type="evidence" value="ECO:0007669"/>
    <property type="project" value="InterPro"/>
</dbReference>
<evidence type="ECO:0000259" key="7">
    <source>
        <dbReference type="PROSITE" id="PS51352"/>
    </source>
</evidence>
<dbReference type="SUPFAM" id="SSF52833">
    <property type="entry name" value="Thioredoxin-like"/>
    <property type="match status" value="1"/>
</dbReference>
<keyword evidence="9" id="KW-1185">Reference proteome</keyword>
<evidence type="ECO:0000256" key="5">
    <source>
        <dbReference type="PIRSR" id="PIRSR637944-1"/>
    </source>
</evidence>
<dbReference type="Pfam" id="PF08534">
    <property type="entry name" value="Redoxin"/>
    <property type="match status" value="1"/>
</dbReference>
<dbReference type="GO" id="GO:0045454">
    <property type="term" value="P:cell redox homeostasis"/>
    <property type="evidence" value="ECO:0007669"/>
    <property type="project" value="TreeGrafter"/>
</dbReference>
<dbReference type="FunFam" id="3.40.30.10:FF:000020">
    <property type="entry name" value="Peroxiredoxin"/>
    <property type="match status" value="1"/>
</dbReference>
<comment type="function">
    <text evidence="6">Thiol-specific peroxidase that catalyzes the reduction of hydrogen peroxide and organic hydroperoxides to water and alcohols, respectively. Plays a role in cell protection against oxidative stress by detoxifying peroxides.</text>
</comment>
<accession>A0A6I3KJD9</accession>
<evidence type="ECO:0000256" key="4">
    <source>
        <dbReference type="ARBA" id="ARBA00023284"/>
    </source>
</evidence>
<dbReference type="GO" id="GO:0042744">
    <property type="term" value="P:hydrogen peroxide catabolic process"/>
    <property type="evidence" value="ECO:0007669"/>
    <property type="project" value="TreeGrafter"/>
</dbReference>
<dbReference type="CDD" id="cd03013">
    <property type="entry name" value="PRX5_like"/>
    <property type="match status" value="1"/>
</dbReference>
<dbReference type="PANTHER" id="PTHR10430">
    <property type="entry name" value="PEROXIREDOXIN"/>
    <property type="match status" value="1"/>
</dbReference>
<evidence type="ECO:0000256" key="2">
    <source>
        <dbReference type="ARBA" id="ARBA00022862"/>
    </source>
</evidence>
<dbReference type="EC" id="1.11.1.27" evidence="6"/>
<protein>
    <recommendedName>
        <fullName evidence="6">Glutathione-dependent peroxiredoxin</fullName>
        <ecNumber evidence="6">1.11.1.27</ecNumber>
    </recommendedName>
</protein>
<keyword evidence="2 6" id="KW-0049">Antioxidant</keyword>
<reference evidence="8 9" key="1">
    <citation type="submission" date="2019-11" db="EMBL/GenBank/DDBJ databases">
        <title>Identification of a novel strain.</title>
        <authorList>
            <person name="Xu Q."/>
            <person name="Wang G."/>
        </authorList>
    </citation>
    <scope>NUCLEOTIDE SEQUENCE [LARGE SCALE GENOMIC DNA]</scope>
    <source>
        <strain evidence="9">xq</strain>
    </source>
</reference>
<comment type="similarity">
    <text evidence="6">Belongs to the peroxiredoxin family. Prx5 subfamily.</text>
</comment>
<dbReference type="GO" id="GO:0005737">
    <property type="term" value="C:cytoplasm"/>
    <property type="evidence" value="ECO:0007669"/>
    <property type="project" value="TreeGrafter"/>
</dbReference>
<dbReference type="Proteomes" id="UP000440694">
    <property type="component" value="Unassembled WGS sequence"/>
</dbReference>
<evidence type="ECO:0000313" key="9">
    <source>
        <dbReference type="Proteomes" id="UP000440694"/>
    </source>
</evidence>
<keyword evidence="3 6" id="KW-0560">Oxidoreductase</keyword>
<evidence type="ECO:0000256" key="6">
    <source>
        <dbReference type="RuleBase" id="RU366011"/>
    </source>
</evidence>
<feature type="active site" description="Cysteine sulfenic acid (-SOH) intermediate" evidence="5">
    <location>
        <position position="49"/>
    </location>
</feature>
<keyword evidence="1 6" id="KW-0575">Peroxidase</keyword>
<dbReference type="AlphaFoldDB" id="A0A6I3KJD9"/>
<comment type="catalytic activity">
    <reaction evidence="6">
        <text>a hydroperoxide + 2 glutathione = an alcohol + glutathione disulfide + H2O</text>
        <dbReference type="Rhea" id="RHEA:62632"/>
        <dbReference type="ChEBI" id="CHEBI:15377"/>
        <dbReference type="ChEBI" id="CHEBI:30879"/>
        <dbReference type="ChEBI" id="CHEBI:35924"/>
        <dbReference type="ChEBI" id="CHEBI:57925"/>
        <dbReference type="ChEBI" id="CHEBI:58297"/>
        <dbReference type="EC" id="1.11.1.27"/>
    </reaction>
</comment>
<name>A0A6I3KJD9_9HYPH</name>
<comment type="caution">
    <text evidence="8">The sequence shown here is derived from an EMBL/GenBank/DDBJ whole genome shotgun (WGS) entry which is preliminary data.</text>
</comment>
<evidence type="ECO:0000256" key="3">
    <source>
        <dbReference type="ARBA" id="ARBA00023002"/>
    </source>
</evidence>
<dbReference type="PANTHER" id="PTHR10430:SF16">
    <property type="entry name" value="PEROXIREDOXIN-5, MITOCHONDRIAL"/>
    <property type="match status" value="1"/>
</dbReference>
<dbReference type="InterPro" id="IPR013740">
    <property type="entry name" value="Redoxin"/>
</dbReference>
<dbReference type="RefSeq" id="WP_154738886.1">
    <property type="nucleotide sequence ID" value="NZ_WMBQ01000001.1"/>
</dbReference>